<feature type="transmembrane region" description="Helical" evidence="11">
    <location>
        <begin position="6"/>
        <end position="26"/>
    </location>
</feature>
<evidence type="ECO:0000256" key="9">
    <source>
        <dbReference type="PROSITE-ProRule" id="PRU00703"/>
    </source>
</evidence>
<evidence type="ECO:0008006" key="16">
    <source>
        <dbReference type="Google" id="ProtNLM"/>
    </source>
</evidence>
<evidence type="ECO:0000256" key="6">
    <source>
        <dbReference type="ARBA" id="ARBA00022989"/>
    </source>
</evidence>
<organism evidence="14 15">
    <name type="scientific">Magnetospirillum moscoviense</name>
    <dbReference type="NCBI Taxonomy" id="1437059"/>
    <lineage>
        <taxon>Bacteria</taxon>
        <taxon>Pseudomonadati</taxon>
        <taxon>Pseudomonadota</taxon>
        <taxon>Alphaproteobacteria</taxon>
        <taxon>Rhodospirillales</taxon>
        <taxon>Rhodospirillaceae</taxon>
        <taxon>Magnetospirillum</taxon>
    </lineage>
</organism>
<evidence type="ECO:0000256" key="10">
    <source>
        <dbReference type="PROSITE-ProRule" id="PRU01193"/>
    </source>
</evidence>
<dbReference type="Gene3D" id="3.30.465.10">
    <property type="match status" value="1"/>
</dbReference>
<dbReference type="OrthoDB" id="9805314at2"/>
<dbReference type="InterPro" id="IPR036318">
    <property type="entry name" value="FAD-bd_PCMH-like_sf"/>
</dbReference>
<feature type="transmembrane region" description="Helical" evidence="11">
    <location>
        <begin position="57"/>
        <end position="78"/>
    </location>
</feature>
<evidence type="ECO:0000256" key="5">
    <source>
        <dbReference type="ARBA" id="ARBA00022737"/>
    </source>
</evidence>
<keyword evidence="4 10" id="KW-0812">Transmembrane</keyword>
<dbReference type="PANTHER" id="PTHR43099:SF5">
    <property type="entry name" value="HLYC_CORC FAMILY TRANSPORTER"/>
    <property type="match status" value="1"/>
</dbReference>
<dbReference type="InterPro" id="IPR002550">
    <property type="entry name" value="CNNM"/>
</dbReference>
<evidence type="ECO:0000313" key="14">
    <source>
        <dbReference type="EMBL" id="OAN44414.1"/>
    </source>
</evidence>
<dbReference type="InterPro" id="IPR000644">
    <property type="entry name" value="CBS_dom"/>
</dbReference>
<dbReference type="Pfam" id="PF01595">
    <property type="entry name" value="CNNM"/>
    <property type="match status" value="1"/>
</dbReference>
<name>A0A178M951_9PROT</name>
<gene>
    <name evidence="14" type="ORF">A6A05_17500</name>
</gene>
<evidence type="ECO:0000256" key="3">
    <source>
        <dbReference type="ARBA" id="ARBA00022475"/>
    </source>
</evidence>
<dbReference type="InterPro" id="IPR044751">
    <property type="entry name" value="Ion_transp-like_CBS"/>
</dbReference>
<evidence type="ECO:0000256" key="1">
    <source>
        <dbReference type="ARBA" id="ARBA00004651"/>
    </source>
</evidence>
<dbReference type="PROSITE" id="PS51371">
    <property type="entry name" value="CBS"/>
    <property type="match status" value="2"/>
</dbReference>
<sequence length="438" mass="47354">MWWEFLIVALLILLNGFFAMSEMALVSSRPAELRRRAELGSKGARQALELLDEPSRLLSAVQIGITLVGIVAGAYSGATLGGELAHWLANAAPTMAEWSEEIAMTVVIGIITYLSLVVGELVPKRLALRHAESIAIRVAPVMRLIDKVGSPVVSLLRHSTDTLLRLLGQRPDETAPMTEEEVRAVIAEGAATGAIDPVEKEMIDRVMRLADRSVGSIMTPRPDVVWLDADGSPEQWRATMHGCPHSRFPVVKGSQDHVIGLVDARKLLDRLMAGEAFDPAQAIEPVAAVHEETRATRLIEMFRASGTPFAAVLDDHGRFEGLVTNSDILAAIAGELGPAGPDDDEAAVRRADGSWLVDGLLPIHEVEALTGIPGMAGESDFHSLAGFVLSQLPHLPRTGDRFTWQGWHFEVVDMDGRRVDRILIEPPKSEGETSGSGI</sequence>
<dbReference type="GO" id="GO:0050660">
    <property type="term" value="F:flavin adenine dinucleotide binding"/>
    <property type="evidence" value="ECO:0007669"/>
    <property type="project" value="InterPro"/>
</dbReference>
<evidence type="ECO:0000313" key="15">
    <source>
        <dbReference type="Proteomes" id="UP000078543"/>
    </source>
</evidence>
<reference evidence="14 15" key="1">
    <citation type="submission" date="2016-04" db="EMBL/GenBank/DDBJ databases">
        <title>Draft genome sequence of freshwater magnetotactic bacteria Magnetospirillum marisnigri SP-1 and Magnetospirillum moscoviense BB-1.</title>
        <authorList>
            <person name="Koziaeva V."/>
            <person name="Dziuba M.V."/>
            <person name="Ivanov T.M."/>
            <person name="Kuznetsov B."/>
            <person name="Grouzdev D.S."/>
        </authorList>
    </citation>
    <scope>NUCLEOTIDE SEQUENCE [LARGE SCALE GENOMIC DNA]</scope>
    <source>
        <strain evidence="14 15">BB-1</strain>
    </source>
</reference>
<evidence type="ECO:0000259" key="12">
    <source>
        <dbReference type="PROSITE" id="PS51371"/>
    </source>
</evidence>
<dbReference type="EMBL" id="LWQU01000197">
    <property type="protein sequence ID" value="OAN44414.1"/>
    <property type="molecule type" value="Genomic_DNA"/>
</dbReference>
<dbReference type="InterPro" id="IPR016169">
    <property type="entry name" value="FAD-bd_PCMH_sub2"/>
</dbReference>
<dbReference type="AlphaFoldDB" id="A0A178M951"/>
<dbReference type="SMART" id="SM01091">
    <property type="entry name" value="CorC_HlyC"/>
    <property type="match status" value="1"/>
</dbReference>
<keyword evidence="3" id="KW-1003">Cell membrane</keyword>
<keyword evidence="7 9" id="KW-0129">CBS domain</keyword>
<feature type="domain" description="CBS" evidence="12">
    <location>
        <begin position="282"/>
        <end position="339"/>
    </location>
</feature>
<dbReference type="Proteomes" id="UP000078543">
    <property type="component" value="Unassembled WGS sequence"/>
</dbReference>
<comment type="subcellular location">
    <subcellularLocation>
        <location evidence="1">Cell membrane</location>
        <topology evidence="1">Multi-pass membrane protein</topology>
    </subcellularLocation>
</comment>
<evidence type="ECO:0000256" key="2">
    <source>
        <dbReference type="ARBA" id="ARBA00006446"/>
    </source>
</evidence>
<dbReference type="CDD" id="cd04590">
    <property type="entry name" value="CBS_pair_CorC_HlyC_assoc"/>
    <property type="match status" value="1"/>
</dbReference>
<dbReference type="PROSITE" id="PS51846">
    <property type="entry name" value="CNNM"/>
    <property type="match status" value="1"/>
</dbReference>
<proteinExistence type="inferred from homology"/>
<feature type="transmembrane region" description="Helical" evidence="11">
    <location>
        <begin position="102"/>
        <end position="122"/>
    </location>
</feature>
<dbReference type="Pfam" id="PF00571">
    <property type="entry name" value="CBS"/>
    <property type="match status" value="2"/>
</dbReference>
<dbReference type="InterPro" id="IPR005170">
    <property type="entry name" value="Transptr-assoc_dom"/>
</dbReference>
<dbReference type="GO" id="GO:0005886">
    <property type="term" value="C:plasma membrane"/>
    <property type="evidence" value="ECO:0007669"/>
    <property type="project" value="UniProtKB-SubCell"/>
</dbReference>
<feature type="domain" description="CNNM transmembrane" evidence="13">
    <location>
        <begin position="1"/>
        <end position="199"/>
    </location>
</feature>
<evidence type="ECO:0000256" key="7">
    <source>
        <dbReference type="ARBA" id="ARBA00023122"/>
    </source>
</evidence>
<protein>
    <recommendedName>
        <fullName evidence="16">Hemolysin</fullName>
    </recommendedName>
</protein>
<dbReference type="SUPFAM" id="SSF54631">
    <property type="entry name" value="CBS-domain pair"/>
    <property type="match status" value="1"/>
</dbReference>
<dbReference type="Pfam" id="PF03471">
    <property type="entry name" value="CorC_HlyC"/>
    <property type="match status" value="1"/>
</dbReference>
<dbReference type="Gene3D" id="3.10.580.10">
    <property type="entry name" value="CBS-domain"/>
    <property type="match status" value="1"/>
</dbReference>
<comment type="caution">
    <text evidence="14">The sequence shown here is derived from an EMBL/GenBank/DDBJ whole genome shotgun (WGS) entry which is preliminary data.</text>
</comment>
<evidence type="ECO:0000256" key="11">
    <source>
        <dbReference type="SAM" id="Phobius"/>
    </source>
</evidence>
<comment type="similarity">
    <text evidence="2">Belongs to the UPF0053 family. Hemolysin C subfamily.</text>
</comment>
<evidence type="ECO:0000256" key="8">
    <source>
        <dbReference type="ARBA" id="ARBA00023136"/>
    </source>
</evidence>
<accession>A0A178M951</accession>
<keyword evidence="6 10" id="KW-1133">Transmembrane helix</keyword>
<dbReference type="PANTHER" id="PTHR43099">
    <property type="entry name" value="UPF0053 PROTEIN YRKA"/>
    <property type="match status" value="1"/>
</dbReference>
<dbReference type="SUPFAM" id="SSF56176">
    <property type="entry name" value="FAD-binding/transporter-associated domain-like"/>
    <property type="match status" value="1"/>
</dbReference>
<keyword evidence="5" id="KW-0677">Repeat</keyword>
<feature type="domain" description="CBS" evidence="12">
    <location>
        <begin position="218"/>
        <end position="277"/>
    </location>
</feature>
<keyword evidence="15" id="KW-1185">Reference proteome</keyword>
<dbReference type="InterPro" id="IPR051676">
    <property type="entry name" value="UPF0053_domain"/>
</dbReference>
<dbReference type="RefSeq" id="WP_068504595.1">
    <property type="nucleotide sequence ID" value="NZ_LWQU01000197.1"/>
</dbReference>
<keyword evidence="8 10" id="KW-0472">Membrane</keyword>
<evidence type="ECO:0000259" key="13">
    <source>
        <dbReference type="PROSITE" id="PS51846"/>
    </source>
</evidence>
<dbReference type="STRING" id="1437059.A6A05_17500"/>
<dbReference type="InterPro" id="IPR046342">
    <property type="entry name" value="CBS_dom_sf"/>
</dbReference>
<evidence type="ECO:0000256" key="4">
    <source>
        <dbReference type="ARBA" id="ARBA00022692"/>
    </source>
</evidence>